<name>A0A839QCC3_MYCIR</name>
<evidence type="ECO:0000259" key="2">
    <source>
        <dbReference type="Pfam" id="PF01636"/>
    </source>
</evidence>
<reference evidence="3 4" key="1">
    <citation type="submission" date="2020-08" db="EMBL/GenBank/DDBJ databases">
        <title>The Agave Microbiome: Exploring the role of microbial communities in plant adaptations to desert environments.</title>
        <authorList>
            <person name="Partida-Martinez L.P."/>
        </authorList>
    </citation>
    <scope>NUCLEOTIDE SEQUENCE [LARGE SCALE GENOMIC DNA]</scope>
    <source>
        <strain evidence="3 4">AT2.18</strain>
    </source>
</reference>
<keyword evidence="4" id="KW-1185">Reference proteome</keyword>
<dbReference type="RefSeq" id="WP_311736262.1">
    <property type="nucleotide sequence ID" value="NZ_JACHVU010000023.1"/>
</dbReference>
<evidence type="ECO:0000313" key="4">
    <source>
        <dbReference type="Proteomes" id="UP000550501"/>
    </source>
</evidence>
<evidence type="ECO:0000313" key="3">
    <source>
        <dbReference type="EMBL" id="MBB2993779.1"/>
    </source>
</evidence>
<keyword evidence="3" id="KW-0808">Transferase</keyword>
<dbReference type="Gene3D" id="3.90.1200.10">
    <property type="match status" value="1"/>
</dbReference>
<organism evidence="3 4">
    <name type="scientific">Mycolicibacterium iranicum</name>
    <name type="common">Mycobacterium iranicum</name>
    <dbReference type="NCBI Taxonomy" id="912594"/>
    <lineage>
        <taxon>Bacteria</taxon>
        <taxon>Bacillati</taxon>
        <taxon>Actinomycetota</taxon>
        <taxon>Actinomycetes</taxon>
        <taxon>Mycobacteriales</taxon>
        <taxon>Mycobacteriaceae</taxon>
        <taxon>Mycolicibacterium</taxon>
    </lineage>
</organism>
<dbReference type="Pfam" id="PF01636">
    <property type="entry name" value="APH"/>
    <property type="match status" value="1"/>
</dbReference>
<dbReference type="GO" id="GO:0016301">
    <property type="term" value="F:kinase activity"/>
    <property type="evidence" value="ECO:0007669"/>
    <property type="project" value="UniProtKB-KW"/>
</dbReference>
<dbReference type="Proteomes" id="UP000550501">
    <property type="component" value="Unassembled WGS sequence"/>
</dbReference>
<dbReference type="SUPFAM" id="SSF56112">
    <property type="entry name" value="Protein kinase-like (PK-like)"/>
    <property type="match status" value="1"/>
</dbReference>
<gene>
    <name evidence="3" type="ORF">FHR72_005290</name>
</gene>
<comment type="caution">
    <text evidence="3">The sequence shown here is derived from an EMBL/GenBank/DDBJ whole genome shotgun (WGS) entry which is preliminary data.</text>
</comment>
<sequence>MEPHKRGRADAPAAPLTPAADPPLTPAPAAPLRTRSGAVVVLVGDVVEKLHRPGTDPRLLQERLRIAAASETLLSPLSVIPEAEGSRWRTRWPRVEVVAAVPESLPWVDAATTLAALHREPVPPRAPDHGWPQRLSRAWERLRDRTGPVRDAAASLPDAVRRAASPTRPVALVHGDWHLGQLGRLPGTLRWQLIDIDDVGVGDPAWDLARVAGFWAAGLVPDDDWRTFVDAYRRAGGPALPGGDPWAVLEPYARAAVVHAAASGLVHGDADPTQQALVDACGRMR</sequence>
<feature type="compositionally biased region" description="Pro residues" evidence="1">
    <location>
        <begin position="20"/>
        <end position="29"/>
    </location>
</feature>
<dbReference type="AlphaFoldDB" id="A0A839QCC3"/>
<feature type="compositionally biased region" description="Low complexity" evidence="1">
    <location>
        <begin position="10"/>
        <end position="19"/>
    </location>
</feature>
<feature type="region of interest" description="Disordered" evidence="1">
    <location>
        <begin position="1"/>
        <end position="31"/>
    </location>
</feature>
<proteinExistence type="predicted"/>
<feature type="domain" description="Aminoglycoside phosphotransferase" evidence="2">
    <location>
        <begin position="107"/>
        <end position="246"/>
    </location>
</feature>
<keyword evidence="3" id="KW-0418">Kinase</keyword>
<dbReference type="InterPro" id="IPR011009">
    <property type="entry name" value="Kinase-like_dom_sf"/>
</dbReference>
<protein>
    <submittedName>
        <fullName evidence="3">Aminoglycoside phosphotransferase (APT) family kinase protein</fullName>
    </submittedName>
</protein>
<dbReference type="EMBL" id="JACHVU010000023">
    <property type="protein sequence ID" value="MBB2993779.1"/>
    <property type="molecule type" value="Genomic_DNA"/>
</dbReference>
<evidence type="ECO:0000256" key="1">
    <source>
        <dbReference type="SAM" id="MobiDB-lite"/>
    </source>
</evidence>
<dbReference type="InterPro" id="IPR002575">
    <property type="entry name" value="Aminoglycoside_PTrfase"/>
</dbReference>
<accession>A0A839QCC3</accession>